<protein>
    <submittedName>
        <fullName evidence="2">Uncharacterized protein</fullName>
    </submittedName>
</protein>
<dbReference type="RefSeq" id="WP_062183854.1">
    <property type="nucleotide sequence ID" value="NZ_BBXL01000023.1"/>
</dbReference>
<dbReference type="AlphaFoldDB" id="A0A1M5CIJ6"/>
<evidence type="ECO:0000313" key="2">
    <source>
        <dbReference type="EMBL" id="SHF54595.1"/>
    </source>
</evidence>
<reference evidence="3" key="1">
    <citation type="submission" date="2016-11" db="EMBL/GenBank/DDBJ databases">
        <authorList>
            <person name="Varghese N."/>
            <person name="Submissions S."/>
        </authorList>
    </citation>
    <scope>NUCLEOTIDE SEQUENCE [LARGE SCALE GENOMIC DNA]</scope>
    <source>
        <strain evidence="3">DSM 27370</strain>
    </source>
</reference>
<keyword evidence="1" id="KW-0732">Signal</keyword>
<dbReference type="EMBL" id="FQUC01000007">
    <property type="protein sequence ID" value="SHF54595.1"/>
    <property type="molecule type" value="Genomic_DNA"/>
</dbReference>
<name>A0A1M5CIJ6_9BACT</name>
<sequence length="294" mass="33611">MNRKYTTLLISIAVFLMAYSQSVSAVNFDYEQFKTYFGNISSGSSHELELPYNEFTKDLFHSPTEKIYAVNWIQNYCGNDLFVIHRIDEIQNADYVSIVPFKDSKPLYNDLQEIIIENAPESDKGIFNQYFTFENNTIVTDIFWSERKYEIPVAVKAEVKFEIDSLGKPFAIKVDTCLFSSRYFDTDELLTLPAVKAGYPVKSDPYVLTIANWTQAVSPFISSGIQLLFYLEQFDNKLITVLETRNGKEEIIDTYRIGESSGRGKEHASKIEHIAIKTSGGNIHLTSDGYFIGY</sequence>
<gene>
    <name evidence="2" type="ORF">SAMN05444362_107184</name>
</gene>
<accession>A0A1M5CIJ6</accession>
<dbReference type="OrthoDB" id="1398135at2"/>
<evidence type="ECO:0000313" key="3">
    <source>
        <dbReference type="Proteomes" id="UP000184480"/>
    </source>
</evidence>
<dbReference type="Proteomes" id="UP000184480">
    <property type="component" value="Unassembled WGS sequence"/>
</dbReference>
<feature type="signal peptide" evidence="1">
    <location>
        <begin position="1"/>
        <end position="25"/>
    </location>
</feature>
<keyword evidence="3" id="KW-1185">Reference proteome</keyword>
<evidence type="ECO:0000256" key="1">
    <source>
        <dbReference type="SAM" id="SignalP"/>
    </source>
</evidence>
<proteinExistence type="predicted"/>
<organism evidence="2 3">
    <name type="scientific">Dysgonomonas macrotermitis</name>
    <dbReference type="NCBI Taxonomy" id="1346286"/>
    <lineage>
        <taxon>Bacteria</taxon>
        <taxon>Pseudomonadati</taxon>
        <taxon>Bacteroidota</taxon>
        <taxon>Bacteroidia</taxon>
        <taxon>Bacteroidales</taxon>
        <taxon>Dysgonomonadaceae</taxon>
        <taxon>Dysgonomonas</taxon>
    </lineage>
</organism>
<feature type="chain" id="PRO_5009909305" evidence="1">
    <location>
        <begin position="26"/>
        <end position="294"/>
    </location>
</feature>
<dbReference type="STRING" id="1346286.SAMN05444362_107184"/>